<dbReference type="EMBL" id="AM494475">
    <property type="protein sequence ID" value="CAM80196.1"/>
    <property type="molecule type" value="Genomic_DNA"/>
</dbReference>
<evidence type="ECO:0000313" key="1">
    <source>
        <dbReference type="EMBL" id="CAM80196.1"/>
    </source>
</evidence>
<organism evidence="1 2">
    <name type="scientific">Orientia tsutsugamushi (strain Boryong)</name>
    <name type="common">Rickettsia tsutsugamushi</name>
    <dbReference type="NCBI Taxonomy" id="357244"/>
    <lineage>
        <taxon>Bacteria</taxon>
        <taxon>Pseudomonadati</taxon>
        <taxon>Pseudomonadota</taxon>
        <taxon>Alphaproteobacteria</taxon>
        <taxon>Rickettsiales</taxon>
        <taxon>Rickettsiaceae</taxon>
        <taxon>Rickettsieae</taxon>
        <taxon>Orientia</taxon>
    </lineage>
</organism>
<proteinExistence type="predicted"/>
<accession>A5CDZ9</accession>
<gene>
    <name evidence="1" type="ordered locus">OTBS_1130</name>
</gene>
<reference evidence="1 2" key="1">
    <citation type="journal article" date="2007" name="Proc. Natl. Acad. Sci. U.S.A.">
        <title>The Orientia tsutsugamushi genome reveals massive proliferation of conjugative type IV secretion system and host-cell interaction genes.</title>
        <authorList>
            <person name="Cho N.-H."/>
            <person name="Kim H.-R."/>
            <person name="Lee J.-H."/>
            <person name="Kim S.-Y."/>
            <person name="Kim J."/>
            <person name="Cha S."/>
            <person name="Kim S.-Y."/>
            <person name="Darby A.C."/>
            <person name="Fuxelius H.-H."/>
            <person name="Yin J."/>
            <person name="Kim J.H."/>
            <person name="Kim J."/>
            <person name="Lee S.J."/>
            <person name="Koh Y.-S."/>
            <person name="Jang W.-J."/>
            <person name="Park K.-H."/>
            <person name="Andersson S.G.E."/>
            <person name="Choi M.-S."/>
            <person name="Kim I.-S."/>
        </authorList>
    </citation>
    <scope>NUCLEOTIDE SEQUENCE [LARGE SCALE GENOMIC DNA]</scope>
    <source>
        <strain evidence="1 2">Boryong</strain>
    </source>
</reference>
<protein>
    <submittedName>
        <fullName evidence="1">Uncharacterized protein</fullName>
    </submittedName>
</protein>
<sequence length="55" mass="6336">MIKRYTPVKSKSSHNNSKLREYLHKNVKLISLSACLKSGRFFGVNKKVNVLFVLI</sequence>
<dbReference type="HOGENOM" id="CLU_3027888_0_0_5"/>
<dbReference type="KEGG" id="ots:OTBS_1130"/>
<dbReference type="Proteomes" id="UP000001565">
    <property type="component" value="Chromosome"/>
</dbReference>
<dbReference type="AlphaFoldDB" id="A5CDZ9"/>
<name>A5CDZ9_ORITB</name>
<evidence type="ECO:0000313" key="2">
    <source>
        <dbReference type="Proteomes" id="UP000001565"/>
    </source>
</evidence>